<proteinExistence type="predicted"/>
<sequence>MRVALSPRNCFKASFTLVIFSFLVFFFRENLSYGGHKHAIGTSDLDLEEDHLRSNSPWIDSNGFMNPAEAPGYCSRHGWKEYPHRQSRRKIYDLFMINSELDWLEIRLNELQNHVDYFVILESATTFTGLPKPLVLNDSWDNFTQFRDKIIYHVLQDPDPALVKEQKWTQWDHEKFQRNAMFEQVLPRLTDAQAPNHGDVILVSDIDEIPRPAALTVLRNCEFPRRLTLRSRFYYYSFQWLHRGSEWAHPQATTYSTPNTTILPQDLRGGHGAGFFSDEKADLYNAAWHCSSCFATIDEMLLKMQSFSHVEYNEKKFRKKAWIVDHIRKGRDLWDRWGQWYLRIEGNRDVPAYVAEKRERFGYLLDRDGESAGFVDYVPGEEITVEISDDEERWKAADASRDVQDEYLEWSVLRDGEGRIIRAVFTRETPEYWDFLAYKQQQTAIDKICELNAPLLDDVDQKEFFHVHTSDPGNRDTWFYNLINEYNNSTTNETITHLIQKDNNLQMEVDIVAQTTVLRKDKNGKLITDSDQLIRCSKIGCVNQLATTGASVSIADPVAIYINKFSRGSFKLDSTGDQTSIRKEVHCLFNSVPRGGKTKD</sequence>
<dbReference type="PANTHER" id="PTHR12224:SF0">
    <property type="entry name" value="BETA-1,4-MANNOSYL-GLYCOPROTEIN 4-BETA-N-ACETYLGLUCOSAMINYLTRANSFERASE"/>
    <property type="match status" value="1"/>
</dbReference>
<dbReference type="InterPro" id="IPR006813">
    <property type="entry name" value="Glyco_trans_17"/>
</dbReference>
<gene>
    <name evidence="1" type="ORF">LY89DRAFT_735198</name>
</gene>
<dbReference type="KEGG" id="psco:LY89DRAFT_735198"/>
<dbReference type="PANTHER" id="PTHR12224">
    <property type="entry name" value="BETA-1,4-MANNOSYL-GLYCOPROTEIN BETA-1,4-N-ACETYLGLUCOSAMINYL-TRANSFERASE"/>
    <property type="match status" value="1"/>
</dbReference>
<protein>
    <submittedName>
        <fullName evidence="1">Uncharacterized protein</fullName>
    </submittedName>
</protein>
<dbReference type="EMBL" id="KQ947417">
    <property type="protein sequence ID" value="KUJ16057.1"/>
    <property type="molecule type" value="Genomic_DNA"/>
</dbReference>
<dbReference type="InParanoid" id="A0A194X8D7"/>
<name>A0A194X8D7_MOLSC</name>
<dbReference type="AlphaFoldDB" id="A0A194X8D7"/>
<dbReference type="Pfam" id="PF04724">
    <property type="entry name" value="Glyco_transf_17"/>
    <property type="match status" value="1"/>
</dbReference>
<accession>A0A194X8D7</accession>
<organism evidence="1 2">
    <name type="scientific">Mollisia scopiformis</name>
    <name type="common">Conifer needle endophyte fungus</name>
    <name type="synonym">Phialocephala scopiformis</name>
    <dbReference type="NCBI Taxonomy" id="149040"/>
    <lineage>
        <taxon>Eukaryota</taxon>
        <taxon>Fungi</taxon>
        <taxon>Dikarya</taxon>
        <taxon>Ascomycota</taxon>
        <taxon>Pezizomycotina</taxon>
        <taxon>Leotiomycetes</taxon>
        <taxon>Helotiales</taxon>
        <taxon>Mollisiaceae</taxon>
        <taxon>Mollisia</taxon>
    </lineage>
</organism>
<dbReference type="RefSeq" id="XP_018070412.1">
    <property type="nucleotide sequence ID" value="XM_018219987.1"/>
</dbReference>
<reference evidence="1 2" key="1">
    <citation type="submission" date="2015-10" db="EMBL/GenBank/DDBJ databases">
        <title>Full genome of DAOMC 229536 Phialocephala scopiformis, a fungal endophyte of spruce producing the potent anti-insectan compound rugulosin.</title>
        <authorList>
            <consortium name="DOE Joint Genome Institute"/>
            <person name="Walker A.K."/>
            <person name="Frasz S.L."/>
            <person name="Seifert K.A."/>
            <person name="Miller J.D."/>
            <person name="Mondo S.J."/>
            <person name="Labutti K."/>
            <person name="Lipzen A."/>
            <person name="Dockter R."/>
            <person name="Kennedy M."/>
            <person name="Grigoriev I.V."/>
            <person name="Spatafora J.W."/>
        </authorList>
    </citation>
    <scope>NUCLEOTIDE SEQUENCE [LARGE SCALE GENOMIC DNA]</scope>
    <source>
        <strain evidence="1 2">CBS 120377</strain>
    </source>
</reference>
<dbReference type="GO" id="GO:0006044">
    <property type="term" value="P:N-acetylglucosamine metabolic process"/>
    <property type="evidence" value="ECO:0007669"/>
    <property type="project" value="TreeGrafter"/>
</dbReference>
<evidence type="ECO:0000313" key="2">
    <source>
        <dbReference type="Proteomes" id="UP000070700"/>
    </source>
</evidence>
<dbReference type="GO" id="GO:0016020">
    <property type="term" value="C:membrane"/>
    <property type="evidence" value="ECO:0007669"/>
    <property type="project" value="InterPro"/>
</dbReference>
<dbReference type="Proteomes" id="UP000070700">
    <property type="component" value="Unassembled WGS sequence"/>
</dbReference>
<dbReference type="GeneID" id="28829713"/>
<keyword evidence="2" id="KW-1185">Reference proteome</keyword>
<dbReference type="GO" id="GO:0003830">
    <property type="term" value="F:beta-1,4-mannosylglycoprotein 4-beta-N-acetylglucosaminyltransferase activity"/>
    <property type="evidence" value="ECO:0007669"/>
    <property type="project" value="InterPro"/>
</dbReference>
<evidence type="ECO:0000313" key="1">
    <source>
        <dbReference type="EMBL" id="KUJ16057.1"/>
    </source>
</evidence>
<dbReference type="OrthoDB" id="6474464at2759"/>